<dbReference type="Proteomes" id="UP000199356">
    <property type="component" value="Unassembled WGS sequence"/>
</dbReference>
<name>A0A1I5W9A4_9RHOB</name>
<feature type="transmembrane region" description="Helical" evidence="9">
    <location>
        <begin position="43"/>
        <end position="65"/>
    </location>
</feature>
<keyword evidence="6 9" id="KW-1133">Transmembrane helix</keyword>
<proteinExistence type="inferred from homology"/>
<organism evidence="11 12">
    <name type="scientific">Tranquillimonas alkanivorans</name>
    <dbReference type="NCBI Taxonomy" id="441119"/>
    <lineage>
        <taxon>Bacteria</taxon>
        <taxon>Pseudomonadati</taxon>
        <taxon>Pseudomonadota</taxon>
        <taxon>Alphaproteobacteria</taxon>
        <taxon>Rhodobacterales</taxon>
        <taxon>Roseobacteraceae</taxon>
        <taxon>Tranquillimonas</taxon>
    </lineage>
</organism>
<evidence type="ECO:0000256" key="4">
    <source>
        <dbReference type="ARBA" id="ARBA00022519"/>
    </source>
</evidence>
<sequence length="164" mass="17969">MSICNRLSQILFAIGAYLCLPAILVLLSADVVLRYFFSAPIRWAQEAATVTLFLSLVFALPQSWLKDAHIRADFLAPLMGRAFGEALARLVWLLVLALSATIAVQCYKDIQLMVLFNERSSELALPLSWFRGALGGTAVLCGLLSLAKLVQLRPVARPIHGDSL</sequence>
<evidence type="ECO:0000256" key="2">
    <source>
        <dbReference type="ARBA" id="ARBA00022448"/>
    </source>
</evidence>
<reference evidence="11 12" key="1">
    <citation type="submission" date="2016-10" db="EMBL/GenBank/DDBJ databases">
        <authorList>
            <person name="de Groot N.N."/>
        </authorList>
    </citation>
    <scope>NUCLEOTIDE SEQUENCE [LARGE SCALE GENOMIC DNA]</scope>
    <source>
        <strain evidence="11 12">DSM 19547</strain>
    </source>
</reference>
<keyword evidence="7 9" id="KW-0472">Membrane</keyword>
<comment type="subunit">
    <text evidence="9">The complex comprises the extracytoplasmic solute receptor protein and the two transmembrane proteins.</text>
</comment>
<dbReference type="InterPro" id="IPR007387">
    <property type="entry name" value="TRAP_DctQ"/>
</dbReference>
<keyword evidence="12" id="KW-1185">Reference proteome</keyword>
<dbReference type="GO" id="GO:0022857">
    <property type="term" value="F:transmembrane transporter activity"/>
    <property type="evidence" value="ECO:0007669"/>
    <property type="project" value="UniProtKB-UniRule"/>
</dbReference>
<dbReference type="GO" id="GO:0015740">
    <property type="term" value="P:C4-dicarboxylate transport"/>
    <property type="evidence" value="ECO:0007669"/>
    <property type="project" value="TreeGrafter"/>
</dbReference>
<feature type="transmembrane region" description="Helical" evidence="9">
    <location>
        <begin position="12"/>
        <end position="37"/>
    </location>
</feature>
<dbReference type="Pfam" id="PF04290">
    <property type="entry name" value="DctQ"/>
    <property type="match status" value="1"/>
</dbReference>
<comment type="subcellular location">
    <subcellularLocation>
        <location evidence="1 9">Cell inner membrane</location>
        <topology evidence="1 9">Multi-pass membrane protein</topology>
    </subcellularLocation>
</comment>
<dbReference type="PANTHER" id="PTHR35011:SF2">
    <property type="entry name" value="2,3-DIKETO-L-GULONATE TRAP TRANSPORTER SMALL PERMEASE PROTEIN YIAM"/>
    <property type="match status" value="1"/>
</dbReference>
<evidence type="ECO:0000256" key="9">
    <source>
        <dbReference type="RuleBase" id="RU369079"/>
    </source>
</evidence>
<evidence type="ECO:0000256" key="8">
    <source>
        <dbReference type="ARBA" id="ARBA00038436"/>
    </source>
</evidence>
<protein>
    <recommendedName>
        <fullName evidence="9">TRAP transporter small permease protein</fullName>
    </recommendedName>
</protein>
<keyword evidence="2 9" id="KW-0813">Transport</keyword>
<evidence type="ECO:0000256" key="6">
    <source>
        <dbReference type="ARBA" id="ARBA00022989"/>
    </source>
</evidence>
<accession>A0A1I5W9A4</accession>
<evidence type="ECO:0000259" key="10">
    <source>
        <dbReference type="Pfam" id="PF04290"/>
    </source>
</evidence>
<dbReference type="EMBL" id="FOXA01000042">
    <property type="protein sequence ID" value="SFQ16322.1"/>
    <property type="molecule type" value="Genomic_DNA"/>
</dbReference>
<dbReference type="STRING" id="441119.SAMN04488047_1425"/>
<dbReference type="PANTHER" id="PTHR35011">
    <property type="entry name" value="2,3-DIKETO-L-GULONATE TRAP TRANSPORTER SMALL PERMEASE PROTEIN YIAM"/>
    <property type="match status" value="1"/>
</dbReference>
<keyword evidence="4 9" id="KW-0997">Cell inner membrane</keyword>
<keyword evidence="5 9" id="KW-0812">Transmembrane</keyword>
<dbReference type="InterPro" id="IPR055348">
    <property type="entry name" value="DctQ"/>
</dbReference>
<evidence type="ECO:0000256" key="5">
    <source>
        <dbReference type="ARBA" id="ARBA00022692"/>
    </source>
</evidence>
<evidence type="ECO:0000256" key="7">
    <source>
        <dbReference type="ARBA" id="ARBA00023136"/>
    </source>
</evidence>
<evidence type="ECO:0000313" key="12">
    <source>
        <dbReference type="Proteomes" id="UP000199356"/>
    </source>
</evidence>
<feature type="domain" description="Tripartite ATP-independent periplasmic transporters DctQ component" evidence="10">
    <location>
        <begin position="23"/>
        <end position="152"/>
    </location>
</feature>
<evidence type="ECO:0000256" key="1">
    <source>
        <dbReference type="ARBA" id="ARBA00004429"/>
    </source>
</evidence>
<dbReference type="AlphaFoldDB" id="A0A1I5W9A4"/>
<feature type="transmembrane region" description="Helical" evidence="9">
    <location>
        <begin position="127"/>
        <end position="147"/>
    </location>
</feature>
<gene>
    <name evidence="11" type="ORF">SAMN04488047_1425</name>
</gene>
<feature type="transmembrane region" description="Helical" evidence="9">
    <location>
        <begin position="86"/>
        <end position="107"/>
    </location>
</feature>
<comment type="similarity">
    <text evidence="8 9">Belongs to the TRAP transporter small permease family.</text>
</comment>
<evidence type="ECO:0000313" key="11">
    <source>
        <dbReference type="EMBL" id="SFQ16322.1"/>
    </source>
</evidence>
<comment type="function">
    <text evidence="9">Part of the tripartite ATP-independent periplasmic (TRAP) transport system.</text>
</comment>
<dbReference type="GO" id="GO:0005886">
    <property type="term" value="C:plasma membrane"/>
    <property type="evidence" value="ECO:0007669"/>
    <property type="project" value="UniProtKB-SubCell"/>
</dbReference>
<evidence type="ECO:0000256" key="3">
    <source>
        <dbReference type="ARBA" id="ARBA00022475"/>
    </source>
</evidence>
<keyword evidence="3" id="KW-1003">Cell membrane</keyword>